<proteinExistence type="inferred from homology"/>
<evidence type="ECO:0000256" key="2">
    <source>
        <dbReference type="HAMAP-Rule" id="MF_00048"/>
    </source>
</evidence>
<dbReference type="Gene3D" id="3.40.1350.10">
    <property type="match status" value="1"/>
</dbReference>
<name>A0ABS9WG39_9ACTN</name>
<dbReference type="SUPFAM" id="SSF52980">
    <property type="entry name" value="Restriction endonuclease-like"/>
    <property type="match status" value="1"/>
</dbReference>
<dbReference type="RefSeq" id="WP_242164453.1">
    <property type="nucleotide sequence ID" value="NZ_JAJMLW010000002.1"/>
</dbReference>
<dbReference type="InterPro" id="IPR011856">
    <property type="entry name" value="tRNA_endonuc-like_dom_sf"/>
</dbReference>
<dbReference type="PANTHER" id="PTHR34039:SF1">
    <property type="entry name" value="UPF0102 PROTEIN YRAN"/>
    <property type="match status" value="1"/>
</dbReference>
<dbReference type="InterPro" id="IPR011335">
    <property type="entry name" value="Restrct_endonuc-II-like"/>
</dbReference>
<dbReference type="NCBIfam" id="NF009150">
    <property type="entry name" value="PRK12497.1-3"/>
    <property type="match status" value="1"/>
</dbReference>
<dbReference type="EMBL" id="JAJMLW010000002">
    <property type="protein sequence ID" value="MCI2241828.1"/>
    <property type="molecule type" value="Genomic_DNA"/>
</dbReference>
<reference evidence="3" key="1">
    <citation type="submission" date="2021-11" db="EMBL/GenBank/DDBJ databases">
        <title>A Novel Adlercreutzia Species, isolated from a Allomyrina dichotoma larva feces.</title>
        <authorList>
            <person name="Suh M.K."/>
        </authorList>
    </citation>
    <scope>NUCLEOTIDE SEQUENCE</scope>
    <source>
        <strain evidence="3">JBNU-10</strain>
    </source>
</reference>
<evidence type="ECO:0000313" key="3">
    <source>
        <dbReference type="EMBL" id="MCI2241828.1"/>
    </source>
</evidence>
<evidence type="ECO:0000256" key="1">
    <source>
        <dbReference type="ARBA" id="ARBA00006738"/>
    </source>
</evidence>
<dbReference type="Pfam" id="PF02021">
    <property type="entry name" value="UPF0102"/>
    <property type="match status" value="1"/>
</dbReference>
<protein>
    <recommendedName>
        <fullName evidence="2">UPF0102 protein LPT13_05605</fullName>
    </recommendedName>
</protein>
<dbReference type="CDD" id="cd20736">
    <property type="entry name" value="PoNe_Nuclease"/>
    <property type="match status" value="1"/>
</dbReference>
<accession>A0ABS9WG39</accession>
<dbReference type="InterPro" id="IPR003509">
    <property type="entry name" value="UPF0102_YraN-like"/>
</dbReference>
<sequence>MAVKEREGAARRGVRNRELGRRGEDAAAKFLHRHGYDVVERNWTCFAGEADIIARDGDTLVFVEVKTRRGTDHGFPGEAVGPAKRERYERIALAYATERGMDGALVRFDVVSIVVTSAGRAVVRHHINAFDAL</sequence>
<dbReference type="HAMAP" id="MF_00048">
    <property type="entry name" value="UPF0102"/>
    <property type="match status" value="1"/>
</dbReference>
<evidence type="ECO:0000313" key="4">
    <source>
        <dbReference type="Proteomes" id="UP001430755"/>
    </source>
</evidence>
<comment type="similarity">
    <text evidence="1 2">Belongs to the UPF0102 family.</text>
</comment>
<comment type="caution">
    <text evidence="3">The sequence shown here is derived from an EMBL/GenBank/DDBJ whole genome shotgun (WGS) entry which is preliminary data.</text>
</comment>
<keyword evidence="4" id="KW-1185">Reference proteome</keyword>
<dbReference type="Proteomes" id="UP001430755">
    <property type="component" value="Unassembled WGS sequence"/>
</dbReference>
<gene>
    <name evidence="3" type="ORF">LPT13_05605</name>
</gene>
<dbReference type="NCBIfam" id="NF009154">
    <property type="entry name" value="PRK12497.3-3"/>
    <property type="match status" value="1"/>
</dbReference>
<dbReference type="PANTHER" id="PTHR34039">
    <property type="entry name" value="UPF0102 PROTEIN YRAN"/>
    <property type="match status" value="1"/>
</dbReference>
<organism evidence="3 4">
    <name type="scientific">Adlercreutzia faecimuris</name>
    <dbReference type="NCBI Taxonomy" id="2897341"/>
    <lineage>
        <taxon>Bacteria</taxon>
        <taxon>Bacillati</taxon>
        <taxon>Actinomycetota</taxon>
        <taxon>Coriobacteriia</taxon>
        <taxon>Eggerthellales</taxon>
        <taxon>Eggerthellaceae</taxon>
        <taxon>Adlercreutzia</taxon>
    </lineage>
</organism>